<sequence length="161" mass="16825">MVAALSLIAEIEFAGGTPQIGPPADINPWDIYVVGYPYWFWTDGPTSLTDSEESLGVEVSLEATATSVTFTTGDGGSVTCDPASAPAWGSSVAPEEPSPSCGYTWERRSATPDHPDATHTVTATTTWEVDWTAGDASGTEVVQRSESVDVVVGELQALVTG</sequence>
<evidence type="ECO:0000313" key="2">
    <source>
        <dbReference type="Proteomes" id="UP000252770"/>
    </source>
</evidence>
<name>A0A367YYZ0_9ACTN</name>
<dbReference type="RefSeq" id="WP_114125714.1">
    <property type="nucleotide sequence ID" value="NZ_QOUI01000003.1"/>
</dbReference>
<evidence type="ECO:0000313" key="1">
    <source>
        <dbReference type="EMBL" id="RCK70171.1"/>
    </source>
</evidence>
<dbReference type="EMBL" id="QOUI01000003">
    <property type="protein sequence ID" value="RCK70171.1"/>
    <property type="molecule type" value="Genomic_DNA"/>
</dbReference>
<proteinExistence type="predicted"/>
<dbReference type="Proteomes" id="UP000252770">
    <property type="component" value="Unassembled WGS sequence"/>
</dbReference>
<dbReference type="AlphaFoldDB" id="A0A367YYZ0"/>
<reference evidence="1 2" key="1">
    <citation type="submission" date="2018-07" db="EMBL/GenBank/DDBJ databases">
        <title>Desertimonas flava gen. nov. sp. nov.</title>
        <authorList>
            <person name="Liu S."/>
        </authorList>
    </citation>
    <scope>NUCLEOTIDE SEQUENCE [LARGE SCALE GENOMIC DNA]</scope>
    <source>
        <strain evidence="1 2">16Sb5-5</strain>
    </source>
</reference>
<protein>
    <recommendedName>
        <fullName evidence="3">ATP/GTP-binding protein</fullName>
    </recommendedName>
</protein>
<comment type="caution">
    <text evidence="1">The sequence shown here is derived from an EMBL/GenBank/DDBJ whole genome shotgun (WGS) entry which is preliminary data.</text>
</comment>
<organism evidence="1 2">
    <name type="scientific">Desertihabitans brevis</name>
    <dbReference type="NCBI Taxonomy" id="2268447"/>
    <lineage>
        <taxon>Bacteria</taxon>
        <taxon>Bacillati</taxon>
        <taxon>Actinomycetota</taxon>
        <taxon>Actinomycetes</taxon>
        <taxon>Propionibacteriales</taxon>
        <taxon>Propionibacteriaceae</taxon>
        <taxon>Desertihabitans</taxon>
    </lineage>
</organism>
<accession>A0A367YYZ0</accession>
<evidence type="ECO:0008006" key="3">
    <source>
        <dbReference type="Google" id="ProtNLM"/>
    </source>
</evidence>
<keyword evidence="2" id="KW-1185">Reference proteome</keyword>
<gene>
    <name evidence="1" type="ORF">DT076_05705</name>
</gene>